<dbReference type="Gene3D" id="3.30.420.430">
    <property type="match status" value="2"/>
</dbReference>
<organism evidence="3 4">
    <name type="scientific">Rahnella woolbedingensis</name>
    <dbReference type="NCBI Taxonomy" id="1510574"/>
    <lineage>
        <taxon>Bacteria</taxon>
        <taxon>Pseudomonadati</taxon>
        <taxon>Pseudomonadota</taxon>
        <taxon>Gammaproteobacteria</taxon>
        <taxon>Enterobacterales</taxon>
        <taxon>Yersiniaceae</taxon>
        <taxon>Rahnella</taxon>
    </lineage>
</organism>
<sequence>MSSTENNNLNATVETGIDHDSLARIDSITDAVGHSKGPVLNGGYTDDLQPTLSGRLPMGEGQVLRVFCNNVVIGYADIGDDATWSFTPDTPLEPGRTYDFQIILLDSGTSELLPSDTYTIHTTELNQDAAPVAPVITEVLDQSGDHQGLVAQGGKTDDKQPEISGTAQAGSVVTVTVYSDVHHRSYTLGSVVADADGHWSYQMHGSQDITNGLGEWTFTATATNSMGTSDSSAGYSVETVATNADVFATPEISYIIDDVGLHTGHVTDGGKTDDRQPELHGTGEPGSVVTVTMYGPSTGKTYTLGHITVGNDGTWSYQFSGKQAMQASHGAENIFHVSSVDTDGHTVTSDAFTVTLTGSNADDNTPPDITPPDAPVITEVYDDVGTQQGPVANGGSTDDSQLKISVTASWLSVTWLNRQALLISMAPLWLMRPVTGYSIWRDHSCRSATASSRQRPPMQRVIPASQATALWLTLLIPIRMTSPHLTSRPLTLSSTMRGIPSAVPPLMTPPQPFRAMRKPTALSTCTKATPCWGQQRPRRTAPGATPRLSVRTACMTSP</sequence>
<evidence type="ECO:0000313" key="3">
    <source>
        <dbReference type="EMBL" id="RJT34224.1"/>
    </source>
</evidence>
<dbReference type="EMBL" id="RAHH01000043">
    <property type="protein sequence ID" value="RJT34224.1"/>
    <property type="molecule type" value="Genomic_DNA"/>
</dbReference>
<evidence type="ECO:0000259" key="2">
    <source>
        <dbReference type="Pfam" id="PF19077"/>
    </source>
</evidence>
<accession>A0A419N2D7</accession>
<feature type="compositionally biased region" description="Basic and acidic residues" evidence="1">
    <location>
        <begin position="268"/>
        <end position="278"/>
    </location>
</feature>
<dbReference type="NCBIfam" id="TIGR01965">
    <property type="entry name" value="VCBS_repeat"/>
    <property type="match status" value="1"/>
</dbReference>
<reference evidence="3 4" key="1">
    <citation type="submission" date="2018-09" db="EMBL/GenBank/DDBJ databases">
        <authorList>
            <person name="Le Fleche-Mateos A."/>
        </authorList>
    </citation>
    <scope>NUCLEOTIDE SEQUENCE [LARGE SCALE GENOMIC DNA]</scope>
    <source>
        <strain evidence="3 4">DSM 27399</strain>
    </source>
</reference>
<name>A0A419N2D7_9GAMM</name>
<protein>
    <recommendedName>
        <fullName evidence="2">Bacterial Ig-like domain-containing protein</fullName>
    </recommendedName>
</protein>
<dbReference type="OrthoDB" id="8481600at2"/>
<feature type="domain" description="Bacterial Ig-like" evidence="2">
    <location>
        <begin position="144"/>
        <end position="236"/>
    </location>
</feature>
<evidence type="ECO:0000256" key="1">
    <source>
        <dbReference type="SAM" id="MobiDB-lite"/>
    </source>
</evidence>
<gene>
    <name evidence="3" type="ORF">D6C13_23640</name>
</gene>
<feature type="region of interest" description="Disordered" evidence="1">
    <location>
        <begin position="266"/>
        <end position="285"/>
    </location>
</feature>
<evidence type="ECO:0000313" key="4">
    <source>
        <dbReference type="Proteomes" id="UP000284908"/>
    </source>
</evidence>
<feature type="region of interest" description="Disordered" evidence="1">
    <location>
        <begin position="528"/>
        <end position="548"/>
    </location>
</feature>
<dbReference type="InterPro" id="IPR044016">
    <property type="entry name" value="Big_13"/>
</dbReference>
<dbReference type="NCBIfam" id="NF033510">
    <property type="entry name" value="Ca_tandemer"/>
    <property type="match status" value="2"/>
</dbReference>
<dbReference type="AlphaFoldDB" id="A0A419N2D7"/>
<dbReference type="InterPro" id="IPR013783">
    <property type="entry name" value="Ig-like_fold"/>
</dbReference>
<dbReference type="Proteomes" id="UP000284908">
    <property type="component" value="Unassembled WGS sequence"/>
</dbReference>
<proteinExistence type="predicted"/>
<dbReference type="InterPro" id="IPR010221">
    <property type="entry name" value="VCBS_dom"/>
</dbReference>
<dbReference type="Pfam" id="PF19077">
    <property type="entry name" value="Big_13"/>
    <property type="match status" value="1"/>
</dbReference>
<dbReference type="Gene3D" id="2.60.40.10">
    <property type="entry name" value="Immunoglobulins"/>
    <property type="match status" value="1"/>
</dbReference>
<keyword evidence="4" id="KW-1185">Reference proteome</keyword>
<comment type="caution">
    <text evidence="3">The sequence shown here is derived from an EMBL/GenBank/DDBJ whole genome shotgun (WGS) entry which is preliminary data.</text>
</comment>